<sequence>MRKLLHSLFLLVSVVCLAQTKPAYSDVDSKMAKIPLELSASTTGIAKFISDNFKTDSDKIRAVFYWTTINISYDVPNMFVPNQLESPQEKIEKTLKTRKGVCIHYAEVFNDISNKIGIKSRIIEGYTKQNGAIATIAHAWCAAKIDNKWLVFDPTWGAGGVQNGKFVRKLNNTFFKAEPSKIIASHMPFDYMWQFLNYPVTNAEFYAGKIQVDKTKKYFDFEKEIDRYEKASETDQLFESAARIEKNGIKNNLILEYYNVKKKQWNAVMQNTNVDKMNAIVAEFNEAVLQLNDFIMYRNNKFKPTFSDEKISQMIQIPREKLTKCQNDIFKISMVGTENASNLMALKNTIADAVVQAEDNAAFVKNYLNKSKLVRKTMFSKVSWFGIPLN</sequence>
<evidence type="ECO:0000259" key="2">
    <source>
        <dbReference type="SMART" id="SM00460"/>
    </source>
</evidence>
<dbReference type="InterPro" id="IPR038765">
    <property type="entry name" value="Papain-like_cys_pep_sf"/>
</dbReference>
<dbReference type="Gene3D" id="3.10.620.30">
    <property type="match status" value="1"/>
</dbReference>
<dbReference type="RefSeq" id="WP_341698889.1">
    <property type="nucleotide sequence ID" value="NZ_JBBYHU010000001.1"/>
</dbReference>
<feature type="signal peptide" evidence="1">
    <location>
        <begin position="1"/>
        <end position="18"/>
    </location>
</feature>
<accession>A0ABU9HHV3</accession>
<keyword evidence="1" id="KW-0732">Signal</keyword>
<gene>
    <name evidence="3" type="ORF">AAEO59_00960</name>
</gene>
<dbReference type="InterPro" id="IPR052557">
    <property type="entry name" value="CAP/Cytokinesis_protein"/>
</dbReference>
<proteinExistence type="predicted"/>
<name>A0ABU9HHV3_9FLAO</name>
<dbReference type="SMART" id="SM00460">
    <property type="entry name" value="TGc"/>
    <property type="match status" value="1"/>
</dbReference>
<dbReference type="Proteomes" id="UP001398556">
    <property type="component" value="Unassembled WGS sequence"/>
</dbReference>
<evidence type="ECO:0000313" key="3">
    <source>
        <dbReference type="EMBL" id="MEL1239609.1"/>
    </source>
</evidence>
<dbReference type="SUPFAM" id="SSF54001">
    <property type="entry name" value="Cysteine proteinases"/>
    <property type="match status" value="1"/>
</dbReference>
<keyword evidence="4" id="KW-1185">Reference proteome</keyword>
<feature type="domain" description="Transglutaminase-like" evidence="2">
    <location>
        <begin position="94"/>
        <end position="156"/>
    </location>
</feature>
<evidence type="ECO:0000313" key="4">
    <source>
        <dbReference type="Proteomes" id="UP001398556"/>
    </source>
</evidence>
<dbReference type="PANTHER" id="PTHR46333:SF2">
    <property type="entry name" value="CYTOKINESIS PROTEIN 3"/>
    <property type="match status" value="1"/>
</dbReference>
<evidence type="ECO:0000256" key="1">
    <source>
        <dbReference type="SAM" id="SignalP"/>
    </source>
</evidence>
<comment type="caution">
    <text evidence="3">The sequence shown here is derived from an EMBL/GenBank/DDBJ whole genome shotgun (WGS) entry which is preliminary data.</text>
</comment>
<dbReference type="InterPro" id="IPR002931">
    <property type="entry name" value="Transglutaminase-like"/>
</dbReference>
<protein>
    <submittedName>
        <fullName evidence="3">Transglutaminase domain-containing protein</fullName>
    </submittedName>
</protein>
<dbReference type="Pfam" id="PF01841">
    <property type="entry name" value="Transglut_core"/>
    <property type="match status" value="1"/>
</dbReference>
<feature type="chain" id="PRO_5045649138" evidence="1">
    <location>
        <begin position="19"/>
        <end position="390"/>
    </location>
</feature>
<dbReference type="PANTHER" id="PTHR46333">
    <property type="entry name" value="CYTOKINESIS PROTEIN 3"/>
    <property type="match status" value="1"/>
</dbReference>
<reference evidence="3 4" key="1">
    <citation type="submission" date="2024-04" db="EMBL/GenBank/DDBJ databases">
        <title>Flavobacterium sp. DGU99 16S ribosomal RNA gene Genome sequencing and assembly.</title>
        <authorList>
            <person name="Park S."/>
        </authorList>
    </citation>
    <scope>NUCLEOTIDE SEQUENCE [LARGE SCALE GENOMIC DNA]</scope>
    <source>
        <strain evidence="3 4">DGU99</strain>
    </source>
</reference>
<organism evidence="3 4">
    <name type="scientific">Flavobacterium flavipallidum</name>
    <dbReference type="NCBI Taxonomy" id="3139140"/>
    <lineage>
        <taxon>Bacteria</taxon>
        <taxon>Pseudomonadati</taxon>
        <taxon>Bacteroidota</taxon>
        <taxon>Flavobacteriia</taxon>
        <taxon>Flavobacteriales</taxon>
        <taxon>Flavobacteriaceae</taxon>
        <taxon>Flavobacterium</taxon>
    </lineage>
</organism>
<dbReference type="EMBL" id="JBBYHU010000001">
    <property type="protein sequence ID" value="MEL1239609.1"/>
    <property type="molecule type" value="Genomic_DNA"/>
</dbReference>